<evidence type="ECO:0008006" key="3">
    <source>
        <dbReference type="Google" id="ProtNLM"/>
    </source>
</evidence>
<organism evidence="1 2">
    <name type="scientific">Thalassospira profundimaris</name>
    <dbReference type="NCBI Taxonomy" id="502049"/>
    <lineage>
        <taxon>Bacteria</taxon>
        <taxon>Pseudomonadati</taxon>
        <taxon>Pseudomonadota</taxon>
        <taxon>Alphaproteobacteria</taxon>
        <taxon>Rhodospirillales</taxon>
        <taxon>Thalassospiraceae</taxon>
        <taxon>Thalassospira</taxon>
    </lineage>
</organism>
<evidence type="ECO:0000313" key="2">
    <source>
        <dbReference type="Proteomes" id="UP000252517"/>
    </source>
</evidence>
<comment type="caution">
    <text evidence="1">The sequence shown here is derived from an EMBL/GenBank/DDBJ whole genome shotgun (WGS) entry which is preliminary data.</text>
</comment>
<protein>
    <recommendedName>
        <fullName evidence="3">Apea-like HEPN domain-containing protein</fullName>
    </recommendedName>
</protein>
<evidence type="ECO:0000313" key="1">
    <source>
        <dbReference type="EMBL" id="RCK46028.1"/>
    </source>
</evidence>
<reference evidence="1 2" key="1">
    <citation type="submission" date="2014-07" db="EMBL/GenBank/DDBJ databases">
        <title>Draft genome sequence of Thalassospira profundimaris S25-3-2.</title>
        <authorList>
            <person name="Lai Q."/>
            <person name="Shao Z."/>
        </authorList>
    </citation>
    <scope>NUCLEOTIDE SEQUENCE [LARGE SCALE GENOMIC DNA]</scope>
    <source>
        <strain evidence="1 2">S25-3-2</strain>
    </source>
</reference>
<sequence>MADLASELFRVFAQFEYCLKVTGYCVAGPGNAANPDWTRFARELPPLTEQAGADVAVAIAYMLGHPPKKQVYVDDVLQWRIVAPQAQNENDLIFLYVRRVRNNLFHGGKFNGRFFDPERSRELLEYSITILMAAIIMSPRMLEAYEHRTD</sequence>
<dbReference type="Proteomes" id="UP000252517">
    <property type="component" value="Unassembled WGS sequence"/>
</dbReference>
<gene>
    <name evidence="1" type="ORF">TH25_17560</name>
</gene>
<accession>A0A367WXA9</accession>
<dbReference type="EMBL" id="JPWH01000015">
    <property type="protein sequence ID" value="RCK46028.1"/>
    <property type="molecule type" value="Genomic_DNA"/>
</dbReference>
<dbReference type="AlphaFoldDB" id="A0A367WXA9"/>
<proteinExistence type="predicted"/>
<name>A0A367WXA9_9PROT</name>